<proteinExistence type="predicted"/>
<keyword evidence="2" id="KW-1185">Reference proteome</keyword>
<name>A0A7H8QIQ7_TALRU</name>
<gene>
    <name evidence="1" type="ORF">TRUGW13939_00134</name>
</gene>
<protein>
    <submittedName>
        <fullName evidence="1">Uncharacterized protein</fullName>
    </submittedName>
</protein>
<dbReference type="Proteomes" id="UP000509510">
    <property type="component" value="Chromosome I"/>
</dbReference>
<evidence type="ECO:0000313" key="2">
    <source>
        <dbReference type="Proteomes" id="UP000509510"/>
    </source>
</evidence>
<organism evidence="1 2">
    <name type="scientific">Talaromyces rugulosus</name>
    <name type="common">Penicillium rugulosum</name>
    <dbReference type="NCBI Taxonomy" id="121627"/>
    <lineage>
        <taxon>Eukaryota</taxon>
        <taxon>Fungi</taxon>
        <taxon>Dikarya</taxon>
        <taxon>Ascomycota</taxon>
        <taxon>Pezizomycotina</taxon>
        <taxon>Eurotiomycetes</taxon>
        <taxon>Eurotiomycetidae</taxon>
        <taxon>Eurotiales</taxon>
        <taxon>Trichocomaceae</taxon>
        <taxon>Talaromyces</taxon>
        <taxon>Talaromyces sect. Islandici</taxon>
    </lineage>
</organism>
<dbReference type="KEGG" id="trg:TRUGW13939_00134"/>
<reference evidence="2" key="1">
    <citation type="submission" date="2020-06" db="EMBL/GenBank/DDBJ databases">
        <title>A chromosome-scale genome assembly of Talaromyces rugulosus W13939.</title>
        <authorList>
            <person name="Wang B."/>
            <person name="Guo L."/>
            <person name="Ye K."/>
            <person name="Wang L."/>
        </authorList>
    </citation>
    <scope>NUCLEOTIDE SEQUENCE [LARGE SCALE GENOMIC DNA]</scope>
    <source>
        <strain evidence="2">W13939</strain>
    </source>
</reference>
<dbReference type="AlphaFoldDB" id="A0A7H8QIQ7"/>
<dbReference type="GeneID" id="55987651"/>
<accession>A0A7H8QIQ7</accession>
<dbReference type="OrthoDB" id="4540690at2759"/>
<evidence type="ECO:0000313" key="1">
    <source>
        <dbReference type="EMBL" id="QKX53063.1"/>
    </source>
</evidence>
<dbReference type="RefSeq" id="XP_035339242.1">
    <property type="nucleotide sequence ID" value="XM_035483349.1"/>
</dbReference>
<dbReference type="EMBL" id="CP055898">
    <property type="protein sequence ID" value="QKX53063.1"/>
    <property type="molecule type" value="Genomic_DNA"/>
</dbReference>
<sequence>MITSDKDIPKLLGTPTKQVEWAKKPVAEHLCSTAKRVYNPPMQGLFSKTLFITLADDCETVIQFRTERLDINGFLTAKGELNAYVLGR</sequence>